<dbReference type="InterPro" id="IPR052649">
    <property type="entry name" value="NCE102-like"/>
</dbReference>
<feature type="transmembrane region" description="Helical" evidence="5">
    <location>
        <begin position="47"/>
        <end position="71"/>
    </location>
</feature>
<dbReference type="GO" id="GO:0005886">
    <property type="term" value="C:plasma membrane"/>
    <property type="evidence" value="ECO:0007669"/>
    <property type="project" value="TreeGrafter"/>
</dbReference>
<dbReference type="OrthoDB" id="2017497at2759"/>
<evidence type="ECO:0000313" key="8">
    <source>
        <dbReference type="Proteomes" id="UP000001471"/>
    </source>
</evidence>
<proteinExistence type="predicted"/>
<dbReference type="GO" id="GO:0032126">
    <property type="term" value="C:eisosome"/>
    <property type="evidence" value="ECO:0007669"/>
    <property type="project" value="TreeGrafter"/>
</dbReference>
<comment type="subcellular location">
    <subcellularLocation>
        <location evidence="1">Membrane</location>
        <topology evidence="1">Multi-pass membrane protein</topology>
    </subcellularLocation>
</comment>
<evidence type="ECO:0000256" key="4">
    <source>
        <dbReference type="ARBA" id="ARBA00023136"/>
    </source>
</evidence>
<gene>
    <name evidence="7" type="ORF">PTRG_07089</name>
</gene>
<evidence type="ECO:0000256" key="5">
    <source>
        <dbReference type="SAM" id="Phobius"/>
    </source>
</evidence>
<evidence type="ECO:0000256" key="3">
    <source>
        <dbReference type="ARBA" id="ARBA00022989"/>
    </source>
</evidence>
<evidence type="ECO:0000256" key="1">
    <source>
        <dbReference type="ARBA" id="ARBA00004141"/>
    </source>
</evidence>
<dbReference type="GO" id="GO:0070941">
    <property type="term" value="P:eisosome assembly"/>
    <property type="evidence" value="ECO:0007669"/>
    <property type="project" value="TreeGrafter"/>
</dbReference>
<dbReference type="InterPro" id="IPR008253">
    <property type="entry name" value="Marvel"/>
</dbReference>
<dbReference type="Pfam" id="PF01284">
    <property type="entry name" value="MARVEL"/>
    <property type="match status" value="1"/>
</dbReference>
<dbReference type="AlphaFoldDB" id="B2WBS6"/>
<dbReference type="PANTHER" id="PTHR28165">
    <property type="entry name" value="NON-CLASSICAL EXPORT PROTEIN 2-RELATED"/>
    <property type="match status" value="1"/>
</dbReference>
<organism evidence="7 8">
    <name type="scientific">Pyrenophora tritici-repentis (strain Pt-1C-BFP)</name>
    <name type="common">Wheat tan spot fungus</name>
    <name type="synonym">Drechslera tritici-repentis</name>
    <dbReference type="NCBI Taxonomy" id="426418"/>
    <lineage>
        <taxon>Eukaryota</taxon>
        <taxon>Fungi</taxon>
        <taxon>Dikarya</taxon>
        <taxon>Ascomycota</taxon>
        <taxon>Pezizomycotina</taxon>
        <taxon>Dothideomycetes</taxon>
        <taxon>Pleosporomycetidae</taxon>
        <taxon>Pleosporales</taxon>
        <taxon>Pleosporineae</taxon>
        <taxon>Pleosporaceae</taxon>
        <taxon>Pyrenophora</taxon>
    </lineage>
</organism>
<feature type="transmembrane region" description="Helical" evidence="5">
    <location>
        <begin position="77"/>
        <end position="99"/>
    </location>
</feature>
<keyword evidence="3 5" id="KW-1133">Transmembrane helix</keyword>
<dbReference type="OMA" id="VYSDIIC"/>
<protein>
    <recommendedName>
        <fullName evidence="6">MARVEL domain-containing protein</fullName>
    </recommendedName>
</protein>
<feature type="domain" description="MARVEL" evidence="6">
    <location>
        <begin position="8"/>
        <end position="175"/>
    </location>
</feature>
<dbReference type="PANTHER" id="PTHR28165:SF2">
    <property type="entry name" value="MARVEL DOMAIN-CONTAINING PROTEIN"/>
    <property type="match status" value="1"/>
</dbReference>
<dbReference type="Proteomes" id="UP000001471">
    <property type="component" value="Unassembled WGS sequence"/>
</dbReference>
<evidence type="ECO:0000256" key="2">
    <source>
        <dbReference type="ARBA" id="ARBA00022692"/>
    </source>
</evidence>
<keyword evidence="2 5" id="KW-0812">Transmembrane</keyword>
<feature type="transmembrane region" description="Helical" evidence="5">
    <location>
        <begin position="164"/>
        <end position="181"/>
    </location>
</feature>
<dbReference type="GO" id="GO:0072659">
    <property type="term" value="P:protein localization to plasma membrane"/>
    <property type="evidence" value="ECO:0007669"/>
    <property type="project" value="TreeGrafter"/>
</dbReference>
<dbReference type="EMBL" id="DS231621">
    <property type="protein sequence ID" value="EDU50008.1"/>
    <property type="molecule type" value="Genomic_DNA"/>
</dbReference>
<evidence type="ECO:0000259" key="6">
    <source>
        <dbReference type="Pfam" id="PF01284"/>
    </source>
</evidence>
<feature type="transmembrane region" description="Helical" evidence="5">
    <location>
        <begin position="12"/>
        <end position="35"/>
    </location>
</feature>
<dbReference type="InParanoid" id="B2WBS6"/>
<keyword evidence="4 5" id="KW-0472">Membrane</keyword>
<reference evidence="8" key="1">
    <citation type="journal article" date="2013" name="G3 (Bethesda)">
        <title>Comparative genomics of a plant-pathogenic fungus, Pyrenophora tritici-repentis, reveals transduplication and the impact of repeat elements on pathogenicity and population divergence.</title>
        <authorList>
            <person name="Manning V.A."/>
            <person name="Pandelova I."/>
            <person name="Dhillon B."/>
            <person name="Wilhelm L.J."/>
            <person name="Goodwin S.B."/>
            <person name="Berlin A.M."/>
            <person name="Figueroa M."/>
            <person name="Freitag M."/>
            <person name="Hane J.K."/>
            <person name="Henrissat B."/>
            <person name="Holman W.H."/>
            <person name="Kodira C.D."/>
            <person name="Martin J."/>
            <person name="Oliver R.P."/>
            <person name="Robbertse B."/>
            <person name="Schackwitz W."/>
            <person name="Schwartz D.C."/>
            <person name="Spatafora J.W."/>
            <person name="Turgeon B.G."/>
            <person name="Yandava C."/>
            <person name="Young S."/>
            <person name="Zhou S."/>
            <person name="Zeng Q."/>
            <person name="Grigoriev I.V."/>
            <person name="Ma L.-J."/>
            <person name="Ciuffetti L.M."/>
        </authorList>
    </citation>
    <scope>NUCLEOTIDE SEQUENCE [LARGE SCALE GENOMIC DNA]</scope>
    <source>
        <strain evidence="8">Pt-1C-BFP</strain>
    </source>
</reference>
<accession>B2WBS6</accession>
<dbReference type="STRING" id="426418.B2WBS6"/>
<evidence type="ECO:0000313" key="7">
    <source>
        <dbReference type="EMBL" id="EDU50008.1"/>
    </source>
</evidence>
<sequence>MPHLKSLLPATFLRALQLLLGIITLGLSVTLLNRWAPSESHLPGPPILLPLSAGIGGVTLIGAILGLILAWTELLLGYFQVSIDIVVLLANVVGGVLLAMRLQGKNCFDTSRKNKWGSGEFPFKGSLAGIDILNGGCDDEYCYYVTEDGKHLNTRCKQSQADSVFMFLTAVLLFGVLTLAYRRMKRG</sequence>
<name>B2WBS6_PYRTR</name>
<dbReference type="HOGENOM" id="CLU_125562_1_0_1"/>